<sequence length="201" mass="21727">MTPSRTDDARRLTIPRGLALLHLVGGLVGLLAAAALLVEKINSLKDPDYVPTCSINPVLSCGSVMNTPQAEALGIPNPIIGVAGFAALAMLGALLLTGARVPRWVLWAAQAGVTFGIAMVTWLIWQSLYAIGALCPYCMVVWVVMIAVFVMTTVHTLVTVAPRSGLARRLHEYRGVVLTAWYLVVVVLVAERFWDYWSTLV</sequence>
<keyword evidence="6" id="KW-0560">Oxidoreductase</keyword>
<keyword evidence="7 10" id="KW-0472">Membrane</keyword>
<dbReference type="SMART" id="SM00756">
    <property type="entry name" value="VKc"/>
    <property type="match status" value="1"/>
</dbReference>
<organism evidence="12 13">
    <name type="scientific">Janibacter indicus</name>
    <dbReference type="NCBI Taxonomy" id="857417"/>
    <lineage>
        <taxon>Bacteria</taxon>
        <taxon>Bacillati</taxon>
        <taxon>Actinomycetota</taxon>
        <taxon>Actinomycetes</taxon>
        <taxon>Micrococcales</taxon>
        <taxon>Intrasporangiaceae</taxon>
        <taxon>Janibacter</taxon>
    </lineage>
</organism>
<feature type="transmembrane region" description="Helical" evidence="10">
    <location>
        <begin position="75"/>
        <end position="97"/>
    </location>
</feature>
<dbReference type="RefSeq" id="WP_072624041.1">
    <property type="nucleotide sequence ID" value="NZ_CP013290.1"/>
</dbReference>
<dbReference type="InterPro" id="IPR038354">
    <property type="entry name" value="VKOR_sf"/>
</dbReference>
<keyword evidence="3 10" id="KW-0812">Transmembrane</keyword>
<evidence type="ECO:0000259" key="11">
    <source>
        <dbReference type="SMART" id="SM00756"/>
    </source>
</evidence>
<comment type="subcellular location">
    <subcellularLocation>
        <location evidence="1">Membrane</location>
        <topology evidence="1">Multi-pass membrane protein</topology>
    </subcellularLocation>
</comment>
<accession>A0A1L3MEY9</accession>
<dbReference type="AlphaFoldDB" id="A0A1L3MEY9"/>
<evidence type="ECO:0000256" key="5">
    <source>
        <dbReference type="ARBA" id="ARBA00022989"/>
    </source>
</evidence>
<evidence type="ECO:0000256" key="9">
    <source>
        <dbReference type="ARBA" id="ARBA00023284"/>
    </source>
</evidence>
<name>A0A1L3MEY9_9MICO</name>
<proteinExistence type="inferred from homology"/>
<evidence type="ECO:0000313" key="12">
    <source>
        <dbReference type="EMBL" id="APH00878.1"/>
    </source>
</evidence>
<evidence type="ECO:0000256" key="6">
    <source>
        <dbReference type="ARBA" id="ARBA00023002"/>
    </source>
</evidence>
<dbReference type="InterPro" id="IPR012932">
    <property type="entry name" value="VKOR"/>
</dbReference>
<dbReference type="InterPro" id="IPR041714">
    <property type="entry name" value="VKOR_Actinobacteria"/>
</dbReference>
<evidence type="ECO:0000313" key="13">
    <source>
        <dbReference type="Proteomes" id="UP000182938"/>
    </source>
</evidence>
<dbReference type="GO" id="GO:0048038">
    <property type="term" value="F:quinone binding"/>
    <property type="evidence" value="ECO:0007669"/>
    <property type="project" value="UniProtKB-KW"/>
</dbReference>
<evidence type="ECO:0000256" key="4">
    <source>
        <dbReference type="ARBA" id="ARBA00022719"/>
    </source>
</evidence>
<dbReference type="Proteomes" id="UP000182938">
    <property type="component" value="Chromosome"/>
</dbReference>
<feature type="transmembrane region" description="Helical" evidence="10">
    <location>
        <begin position="175"/>
        <end position="194"/>
    </location>
</feature>
<evidence type="ECO:0000256" key="8">
    <source>
        <dbReference type="ARBA" id="ARBA00023157"/>
    </source>
</evidence>
<comment type="similarity">
    <text evidence="2">Belongs to the VKOR family.</text>
</comment>
<dbReference type="GO" id="GO:0016020">
    <property type="term" value="C:membrane"/>
    <property type="evidence" value="ECO:0007669"/>
    <property type="project" value="UniProtKB-SubCell"/>
</dbReference>
<gene>
    <name evidence="12" type="ORF">ASJ30_04460</name>
</gene>
<dbReference type="GO" id="GO:0016491">
    <property type="term" value="F:oxidoreductase activity"/>
    <property type="evidence" value="ECO:0007669"/>
    <property type="project" value="UniProtKB-KW"/>
</dbReference>
<evidence type="ECO:0000256" key="1">
    <source>
        <dbReference type="ARBA" id="ARBA00004141"/>
    </source>
</evidence>
<protein>
    <recommendedName>
        <fullName evidence="11">Vitamin K epoxide reductase domain-containing protein</fullName>
    </recommendedName>
</protein>
<evidence type="ECO:0000256" key="3">
    <source>
        <dbReference type="ARBA" id="ARBA00022692"/>
    </source>
</evidence>
<evidence type="ECO:0000256" key="2">
    <source>
        <dbReference type="ARBA" id="ARBA00006214"/>
    </source>
</evidence>
<reference evidence="12 13" key="1">
    <citation type="submission" date="2015-11" db="EMBL/GenBank/DDBJ databases">
        <authorList>
            <person name="Zhang Y."/>
            <person name="Guo Z."/>
        </authorList>
    </citation>
    <scope>NUCLEOTIDE SEQUENCE [LARGE SCALE GENOMIC DNA]</scope>
    <source>
        <strain evidence="12 13">YFY001</strain>
    </source>
</reference>
<keyword evidence="9" id="KW-0676">Redox-active center</keyword>
<feature type="domain" description="Vitamin K epoxide reductase" evidence="11">
    <location>
        <begin position="15"/>
        <end position="156"/>
    </location>
</feature>
<evidence type="ECO:0000256" key="10">
    <source>
        <dbReference type="SAM" id="Phobius"/>
    </source>
</evidence>
<dbReference type="EMBL" id="CP013290">
    <property type="protein sequence ID" value="APH00878.1"/>
    <property type="molecule type" value="Genomic_DNA"/>
</dbReference>
<dbReference type="Gene3D" id="1.20.1440.130">
    <property type="entry name" value="VKOR domain"/>
    <property type="match status" value="1"/>
</dbReference>
<dbReference type="Pfam" id="PF07884">
    <property type="entry name" value="VKOR"/>
    <property type="match status" value="1"/>
</dbReference>
<keyword evidence="13" id="KW-1185">Reference proteome</keyword>
<feature type="transmembrane region" description="Helical" evidence="10">
    <location>
        <begin position="20"/>
        <end position="38"/>
    </location>
</feature>
<keyword evidence="8" id="KW-1015">Disulfide bond</keyword>
<feature type="transmembrane region" description="Helical" evidence="10">
    <location>
        <begin position="131"/>
        <end position="154"/>
    </location>
</feature>
<keyword evidence="5 10" id="KW-1133">Transmembrane helix</keyword>
<dbReference type="CDD" id="cd12922">
    <property type="entry name" value="VKOR_5"/>
    <property type="match status" value="1"/>
</dbReference>
<keyword evidence="4" id="KW-0874">Quinone</keyword>
<evidence type="ECO:0000256" key="7">
    <source>
        <dbReference type="ARBA" id="ARBA00023136"/>
    </source>
</evidence>
<feature type="transmembrane region" description="Helical" evidence="10">
    <location>
        <begin position="104"/>
        <end position="125"/>
    </location>
</feature>
<dbReference type="KEGG" id="jte:ASJ30_04460"/>